<sequence>MRRESRIGSKDWIERIQLDVINQMGSTKPATQAVIPIPNTNPSFLGGFGILSSSESTESIGEIRSRKSLDRAGIILSIWASNLWFAFELQAHVYTLAPSSHQPWCHTVVGSKSVLQAATPHPEQPNNGADVAPMWPA</sequence>
<evidence type="ECO:0000313" key="2">
    <source>
        <dbReference type="EMBL" id="KAJ4952274.1"/>
    </source>
</evidence>
<accession>A0A9Q0GRK7</accession>
<organism evidence="2 3">
    <name type="scientific">Protea cynaroides</name>
    <dbReference type="NCBI Taxonomy" id="273540"/>
    <lineage>
        <taxon>Eukaryota</taxon>
        <taxon>Viridiplantae</taxon>
        <taxon>Streptophyta</taxon>
        <taxon>Embryophyta</taxon>
        <taxon>Tracheophyta</taxon>
        <taxon>Spermatophyta</taxon>
        <taxon>Magnoliopsida</taxon>
        <taxon>Proteales</taxon>
        <taxon>Proteaceae</taxon>
        <taxon>Protea</taxon>
    </lineage>
</organism>
<evidence type="ECO:0000256" key="1">
    <source>
        <dbReference type="SAM" id="MobiDB-lite"/>
    </source>
</evidence>
<reference evidence="2" key="1">
    <citation type="journal article" date="2023" name="Plant J.">
        <title>The genome of the king protea, Protea cynaroides.</title>
        <authorList>
            <person name="Chang J."/>
            <person name="Duong T.A."/>
            <person name="Schoeman C."/>
            <person name="Ma X."/>
            <person name="Roodt D."/>
            <person name="Barker N."/>
            <person name="Li Z."/>
            <person name="Van de Peer Y."/>
            <person name="Mizrachi E."/>
        </authorList>
    </citation>
    <scope>NUCLEOTIDE SEQUENCE</scope>
    <source>
        <tissue evidence="2">Young leaves</tissue>
    </source>
</reference>
<feature type="region of interest" description="Disordered" evidence="1">
    <location>
        <begin position="118"/>
        <end position="137"/>
    </location>
</feature>
<proteinExistence type="predicted"/>
<gene>
    <name evidence="2" type="ORF">NE237_029106</name>
</gene>
<keyword evidence="3" id="KW-1185">Reference proteome</keyword>
<dbReference type="Proteomes" id="UP001141806">
    <property type="component" value="Unassembled WGS sequence"/>
</dbReference>
<name>A0A9Q0GRK7_9MAGN</name>
<comment type="caution">
    <text evidence="2">The sequence shown here is derived from an EMBL/GenBank/DDBJ whole genome shotgun (WGS) entry which is preliminary data.</text>
</comment>
<dbReference type="EMBL" id="JAMYWD010000012">
    <property type="protein sequence ID" value="KAJ4952274.1"/>
    <property type="molecule type" value="Genomic_DNA"/>
</dbReference>
<evidence type="ECO:0000313" key="3">
    <source>
        <dbReference type="Proteomes" id="UP001141806"/>
    </source>
</evidence>
<dbReference type="AlphaFoldDB" id="A0A9Q0GRK7"/>
<protein>
    <submittedName>
        <fullName evidence="2">Uncharacterized protein</fullName>
    </submittedName>
</protein>